<evidence type="ECO:0000259" key="2">
    <source>
        <dbReference type="Pfam" id="PF02771"/>
    </source>
</evidence>
<dbReference type="PANTHER" id="PTHR43884">
    <property type="entry name" value="ACYL-COA DEHYDROGENASE"/>
    <property type="match status" value="1"/>
</dbReference>
<proteinExistence type="predicted"/>
<feature type="region of interest" description="Disordered" evidence="1">
    <location>
        <begin position="131"/>
        <end position="172"/>
    </location>
</feature>
<dbReference type="InterPro" id="IPR013786">
    <property type="entry name" value="AcylCoA_DH/ox_N"/>
</dbReference>
<comment type="caution">
    <text evidence="3">The sequence shown here is derived from an EMBL/GenBank/DDBJ whole genome shotgun (WGS) entry which is preliminary data.</text>
</comment>
<name>A0A369Q9A4_9SPHN</name>
<dbReference type="InterPro" id="IPR009100">
    <property type="entry name" value="AcylCoA_DH/oxidase_NM_dom_sf"/>
</dbReference>
<evidence type="ECO:0000256" key="1">
    <source>
        <dbReference type="SAM" id="MobiDB-lite"/>
    </source>
</evidence>
<dbReference type="GO" id="GO:0050660">
    <property type="term" value="F:flavin adenine dinucleotide binding"/>
    <property type="evidence" value="ECO:0007669"/>
    <property type="project" value="InterPro"/>
</dbReference>
<dbReference type="EC" id="1.3.99.-" evidence="3"/>
<evidence type="ECO:0000313" key="3">
    <source>
        <dbReference type="EMBL" id="RDC58868.1"/>
    </source>
</evidence>
<dbReference type="Gene3D" id="2.40.110.10">
    <property type="entry name" value="Butyryl-CoA Dehydrogenase, subunit A, domain 2"/>
    <property type="match status" value="1"/>
</dbReference>
<reference evidence="3 4" key="1">
    <citation type="submission" date="2018-04" db="EMBL/GenBank/DDBJ databases">
        <title>Altererythrobacter sp. HME9302 genome sequencing and assembly.</title>
        <authorList>
            <person name="Kang H."/>
            <person name="Kim H."/>
            <person name="Joh K."/>
        </authorList>
    </citation>
    <scope>NUCLEOTIDE SEQUENCE [LARGE SCALE GENOMIC DNA]</scope>
    <source>
        <strain evidence="3 4">HME9302</strain>
    </source>
</reference>
<evidence type="ECO:0000313" key="4">
    <source>
        <dbReference type="Proteomes" id="UP000253727"/>
    </source>
</evidence>
<organism evidence="3 4">
    <name type="scientific">Alteripontixanthobacter maritimus</name>
    <dbReference type="NCBI Taxonomy" id="2161824"/>
    <lineage>
        <taxon>Bacteria</taxon>
        <taxon>Pseudomonadati</taxon>
        <taxon>Pseudomonadota</taxon>
        <taxon>Alphaproteobacteria</taxon>
        <taxon>Sphingomonadales</taxon>
        <taxon>Erythrobacteraceae</taxon>
        <taxon>Alteripontixanthobacter</taxon>
    </lineage>
</organism>
<protein>
    <submittedName>
        <fullName evidence="3">Acyl-CoA dehydrogenase</fullName>
        <ecNumber evidence="3">1.3.99.-</ecNumber>
    </submittedName>
</protein>
<dbReference type="PANTHER" id="PTHR43884:SF12">
    <property type="entry name" value="ISOVALERYL-COA DEHYDROGENASE, MITOCHONDRIAL-RELATED"/>
    <property type="match status" value="1"/>
</dbReference>
<dbReference type="Gene3D" id="1.10.540.10">
    <property type="entry name" value="Acyl-CoA dehydrogenase/oxidase, N-terminal domain"/>
    <property type="match status" value="1"/>
</dbReference>
<keyword evidence="3" id="KW-0560">Oxidoreductase</keyword>
<dbReference type="GO" id="GO:0003995">
    <property type="term" value="F:acyl-CoA dehydrogenase activity"/>
    <property type="evidence" value="ECO:0007669"/>
    <property type="project" value="InterPro"/>
</dbReference>
<gene>
    <name evidence="3" type="primary">dcaA</name>
    <name evidence="3" type="ORF">HME9302_00043</name>
</gene>
<dbReference type="InterPro" id="IPR037069">
    <property type="entry name" value="AcylCoA_DH/ox_N_sf"/>
</dbReference>
<feature type="domain" description="Acyl-CoA dehydrogenase/oxidase N-terminal" evidence="2">
    <location>
        <begin position="15"/>
        <end position="124"/>
    </location>
</feature>
<keyword evidence="4" id="KW-1185">Reference proteome</keyword>
<dbReference type="InterPro" id="IPR006089">
    <property type="entry name" value="Acyl-CoA_DH_CS"/>
</dbReference>
<dbReference type="InterPro" id="IPR046373">
    <property type="entry name" value="Acyl-CoA_Oxase/DH_mid-dom_sf"/>
</dbReference>
<dbReference type="AlphaFoldDB" id="A0A369Q9A4"/>
<dbReference type="EMBL" id="QBKA01000002">
    <property type="protein sequence ID" value="RDC58868.1"/>
    <property type="molecule type" value="Genomic_DNA"/>
</dbReference>
<sequence>MTAIPSENGMDAETFDQFIEQLQRYVRERLIPAESQVIADNMIPEDLQDEMRGMGLFGLTMPEEYGGAGMNVPQYVEAIRVLSYALPAYRSLTSINLGMVCSAIKKNGTDEQKAEYLPGWQRGEIACFGLTEPGSGSDSAADADHRHAQRQWLRAERVRNATSPTPRLRRSA</sequence>
<accession>A0A369Q9A4</accession>
<dbReference type="Pfam" id="PF02771">
    <property type="entry name" value="Acyl-CoA_dh_N"/>
    <property type="match status" value="1"/>
</dbReference>
<dbReference type="SUPFAM" id="SSF56645">
    <property type="entry name" value="Acyl-CoA dehydrogenase NM domain-like"/>
    <property type="match status" value="1"/>
</dbReference>
<dbReference type="PROSITE" id="PS00072">
    <property type="entry name" value="ACYL_COA_DH_1"/>
    <property type="match status" value="1"/>
</dbReference>
<dbReference type="Proteomes" id="UP000253727">
    <property type="component" value="Unassembled WGS sequence"/>
</dbReference>